<dbReference type="OrthoDB" id="2242893at2"/>
<accession>A0A1L8ML22</accession>
<evidence type="ECO:0000313" key="1">
    <source>
        <dbReference type="EMBL" id="OJF71426.1"/>
    </source>
</evidence>
<reference evidence="2" key="1">
    <citation type="submission" date="2016-06" db="EMBL/GenBank/DDBJ databases">
        <authorList>
            <person name="de Vries S.P.W."/>
            <person name="Hadjirin N.F."/>
            <person name="Lay E.M."/>
            <person name="Zadoks R.N."/>
            <person name="Peacock S.J."/>
            <person name="Parkhill J."/>
            <person name="Grant A.J."/>
            <person name="Mcdougall S."/>
            <person name="Holmes M.A."/>
        </authorList>
    </citation>
    <scope>NUCLEOTIDE SEQUENCE [LARGE SCALE GENOMIC DNA]</scope>
    <source>
        <strain evidence="2">NZ1587</strain>
    </source>
</reference>
<evidence type="ECO:0000313" key="2">
    <source>
        <dbReference type="Proteomes" id="UP000182015"/>
    </source>
</evidence>
<dbReference type="RefSeq" id="WP_071520185.1">
    <property type="nucleotide sequence ID" value="NZ_LZDD01000003.1"/>
</dbReference>
<protein>
    <submittedName>
        <fullName evidence="1">Uncharacterized protein</fullName>
    </submittedName>
</protein>
<dbReference type="AlphaFoldDB" id="A0A1L8ML22"/>
<dbReference type="EMBL" id="LZDD01000003">
    <property type="protein sequence ID" value="OJF71426.1"/>
    <property type="molecule type" value="Genomic_DNA"/>
</dbReference>
<sequence length="115" mass="13616">MGIFDFFMNSDKDKESVEQRQSYFEFTKTYPFTVLIPDFEIGQDYFEEISGDITYTAEVEWNETTDQYDVTILDWDDNTGRFTHDGSAPAKEDDFYEDLKDYLISQGVSEFDIDW</sequence>
<keyword evidence="2" id="KW-1185">Reference proteome</keyword>
<gene>
    <name evidence="1" type="ORF">A9Q68_09605</name>
</gene>
<comment type="caution">
    <text evidence="1">The sequence shown here is derived from an EMBL/GenBank/DDBJ whole genome shotgun (WGS) entry which is preliminary data.</text>
</comment>
<dbReference type="STRING" id="1856638.A9Q68_09605"/>
<dbReference type="Proteomes" id="UP000182015">
    <property type="component" value="Unassembled WGS sequence"/>
</dbReference>
<proteinExistence type="predicted"/>
<name>A0A1L8ML22_9STRE</name>
<organism evidence="1 2">
    <name type="scientific">Streptococcus bovimastitidis</name>
    <dbReference type="NCBI Taxonomy" id="1856638"/>
    <lineage>
        <taxon>Bacteria</taxon>
        <taxon>Bacillati</taxon>
        <taxon>Bacillota</taxon>
        <taxon>Bacilli</taxon>
        <taxon>Lactobacillales</taxon>
        <taxon>Streptococcaceae</taxon>
        <taxon>Streptococcus</taxon>
    </lineage>
</organism>